<feature type="compositionally biased region" description="Polar residues" evidence="1">
    <location>
        <begin position="176"/>
        <end position="192"/>
    </location>
</feature>
<feature type="compositionally biased region" description="Basic and acidic residues" evidence="1">
    <location>
        <begin position="267"/>
        <end position="276"/>
    </location>
</feature>
<reference evidence="3" key="1">
    <citation type="submission" date="2016-04" db="EMBL/GenBank/DDBJ databases">
        <authorList>
            <person name="Nguyen H.D."/>
            <person name="Kesanakurti P."/>
            <person name="Cullis J."/>
            <person name="Levesque C.A."/>
            <person name="Hambleton S."/>
        </authorList>
    </citation>
    <scope>NUCLEOTIDE SEQUENCE</scope>
    <source>
        <strain evidence="3">DAOMC 238032</strain>
    </source>
</reference>
<dbReference type="EMBL" id="CAJHJG010003088">
    <property type="protein sequence ID" value="CAD6926186.1"/>
    <property type="molecule type" value="Genomic_DNA"/>
</dbReference>
<feature type="region of interest" description="Disordered" evidence="1">
    <location>
        <begin position="27"/>
        <end position="71"/>
    </location>
</feature>
<feature type="region of interest" description="Disordered" evidence="1">
    <location>
        <begin position="446"/>
        <end position="524"/>
    </location>
</feature>
<feature type="compositionally biased region" description="Gly residues" evidence="1">
    <location>
        <begin position="449"/>
        <end position="459"/>
    </location>
</feature>
<gene>
    <name evidence="3" type="ORF">A4X03_0g15</name>
    <name evidence="2" type="ORF">JKIAZH3_G2791</name>
</gene>
<feature type="region of interest" description="Disordered" evidence="1">
    <location>
        <begin position="1167"/>
        <end position="1187"/>
    </location>
</feature>
<dbReference type="Proteomes" id="UP000836402">
    <property type="component" value="Unassembled WGS sequence"/>
</dbReference>
<feature type="region of interest" description="Disordered" evidence="1">
    <location>
        <begin position="826"/>
        <end position="874"/>
    </location>
</feature>
<comment type="caution">
    <text evidence="3">The sequence shown here is derived from an EMBL/GenBank/DDBJ whole genome shotgun (WGS) entry which is preliminary data.</text>
</comment>
<reference evidence="3" key="2">
    <citation type="journal article" date="2019" name="IMA Fungus">
        <title>Genome sequencing and comparison of five Tilletia species to identify candidate genes for the detection of regulated species infecting wheat.</title>
        <authorList>
            <person name="Nguyen H.D.T."/>
            <person name="Sultana T."/>
            <person name="Kesanakurti P."/>
            <person name="Hambleton S."/>
        </authorList>
    </citation>
    <scope>NUCLEOTIDE SEQUENCE</scope>
    <source>
        <strain evidence="3">DAOMC 238032</strain>
    </source>
</reference>
<dbReference type="Proteomes" id="UP000077671">
    <property type="component" value="Unassembled WGS sequence"/>
</dbReference>
<evidence type="ECO:0000313" key="3">
    <source>
        <dbReference type="EMBL" id="KAE8265829.1"/>
    </source>
</evidence>
<reference evidence="2" key="3">
    <citation type="submission" date="2020-10" db="EMBL/GenBank/DDBJ databases">
        <authorList>
            <person name="Sedaghatjoo S."/>
        </authorList>
    </citation>
    <scope>NUCLEOTIDE SEQUENCE</scope>
    <source>
        <strain evidence="2">AZH3</strain>
    </source>
</reference>
<feature type="compositionally biased region" description="Low complexity" evidence="1">
    <location>
        <begin position="1078"/>
        <end position="1087"/>
    </location>
</feature>
<feature type="compositionally biased region" description="Polar residues" evidence="1">
    <location>
        <begin position="1120"/>
        <end position="1130"/>
    </location>
</feature>
<feature type="compositionally biased region" description="Basic and acidic residues" evidence="1">
    <location>
        <begin position="228"/>
        <end position="237"/>
    </location>
</feature>
<evidence type="ECO:0000313" key="4">
    <source>
        <dbReference type="Proteomes" id="UP000077671"/>
    </source>
</evidence>
<feature type="region of interest" description="Disordered" evidence="1">
    <location>
        <begin position="173"/>
        <end position="305"/>
    </location>
</feature>
<dbReference type="EMBL" id="LWDD02000001">
    <property type="protein sequence ID" value="KAE8265829.1"/>
    <property type="molecule type" value="Genomic_DNA"/>
</dbReference>
<organism evidence="3 4">
    <name type="scientific">Tilletia caries</name>
    <name type="common">wheat bunt fungus</name>
    <dbReference type="NCBI Taxonomy" id="13290"/>
    <lineage>
        <taxon>Eukaryota</taxon>
        <taxon>Fungi</taxon>
        <taxon>Dikarya</taxon>
        <taxon>Basidiomycota</taxon>
        <taxon>Ustilaginomycotina</taxon>
        <taxon>Exobasidiomycetes</taxon>
        <taxon>Tilletiales</taxon>
        <taxon>Tilletiaceae</taxon>
        <taxon>Tilletia</taxon>
    </lineage>
</organism>
<feature type="compositionally biased region" description="Low complexity" evidence="1">
    <location>
        <begin position="1132"/>
        <end position="1149"/>
    </location>
</feature>
<feature type="compositionally biased region" description="Polar residues" evidence="1">
    <location>
        <begin position="27"/>
        <end position="52"/>
    </location>
</feature>
<feature type="compositionally biased region" description="Polar residues" evidence="1">
    <location>
        <begin position="492"/>
        <end position="516"/>
    </location>
</feature>
<accession>A0A177VG00</accession>
<protein>
    <submittedName>
        <fullName evidence="3">Uncharacterized protein</fullName>
    </submittedName>
</protein>
<feature type="compositionally biased region" description="Low complexity" evidence="1">
    <location>
        <begin position="1094"/>
        <end position="1110"/>
    </location>
</feature>
<evidence type="ECO:0000256" key="1">
    <source>
        <dbReference type="SAM" id="MobiDB-lite"/>
    </source>
</evidence>
<proteinExistence type="predicted"/>
<evidence type="ECO:0000313" key="5">
    <source>
        <dbReference type="Proteomes" id="UP000836402"/>
    </source>
</evidence>
<keyword evidence="5" id="KW-1185">Reference proteome</keyword>
<sequence length="1187" mass="124034">MSSLYSDFEAILGISADAPQLAPFPETTTAHLQSSPLTSQSISPAGSATSADSLLPPFDLGMGTQLSDSDDSDWMHNTNNSSWLDPFPMNAVGWGMVRQRDEDDTPEPELSTPRSRTMRVEGFADVTVVHQALPTSLLFGAFPISPPSSVGPSEPSATFSTFGQFARLQPRLFKTPDTSPQQPQANVGTAQTPIRRAVNTAEAEARSTGVKRRREDLPEPSTTAGVHNVDHPADPLQKKQKPCLSKRGNAEEGVVKTQVKPPRGHLRYRDRPEDGATPKAKGGPKPPPPGETSNSNTSLSPDHRHYDTPIKIVSLNNIDRSKCMTTEQILGYDPKNPPKALTAISCAIGDEELNKRARAALEVTLARLAIKEDLVRPPENAITNVVTADMRPAQAREAMKWSRTAMREAKQTQAMLMYAMDMADRRRNSKVTFALPGQQVYTVLVNKTGSGGDGNGNADGNGSKDGDNRGLGHTSADKSVSGLVSALRGGRNQATDPSSSSSRTNNDNGEGSSDTFDGSVPSSISSTDSFESFSSFPLAFNVAPPVPAYSFNLPSFFSQGIATPAVDPSAAGNTAGHTGFLPADTNPTNPQGIPWDMALQAQAATMLNNFQLPGTAQFMVDGAAPPQIAPPTTIMGLGLPDGSQQEMNQFLSMPPLSPTALPTAMGDSFPGLSSLPAFPNQPNSFFHNGVTDTSLPLNNDLMGPFFGRPGRQRAITATGIERLLGSATIADHNRAMPEMAMNPCTLYPPGQIIAYQQWMQQQRFVGMIEAEPQLLPRASPAPAYNLPHTGNAAFMLNNFEPALPPPPPPPSNNAVIPAAPLSAVAAGKRKSIEEPDESEGWTSAYPPPIPGGRGTKKRGRPRSRSDAPPKPKSIAALQAAAAESLQQLQHGGGGALAGAPLVVHGPELPPGVKKDVPIAAPSLVPLRICAPVARRGVGKAASPMQAVGAGVGAGPSTSAAGAGAEQATHLPFNVASSSSAAQLNTPFVPDQGSVSWTATTPRPIASSNRARASTTSALLNNSRLDSLLGTTAVGFSPFPTSASTSASMMPAFQPGLSGHWIPTSGSGLMAAGGGSSGGRRQSNFGGRPIMALPSGSRRSSVNTSGSNNNNHFAAGLAMTASESGGSSLTRPGTGSTSTSNVSSSSPSGGELMFVTYGMEDANELRQGVAPSGNYKVPLQTKRKKVDS</sequence>
<name>A0A177VG00_9BASI</name>
<feature type="compositionally biased region" description="Polar residues" evidence="1">
    <location>
        <begin position="291"/>
        <end position="300"/>
    </location>
</feature>
<dbReference type="AlphaFoldDB" id="A0A177VG00"/>
<feature type="region of interest" description="Disordered" evidence="1">
    <location>
        <begin position="1070"/>
        <end position="1152"/>
    </location>
</feature>
<evidence type="ECO:0000313" key="2">
    <source>
        <dbReference type="EMBL" id="CAD6926186.1"/>
    </source>
</evidence>